<keyword evidence="1" id="KW-1133">Transmembrane helix</keyword>
<organism evidence="2 3">
    <name type="scientific">Trichinella murrelli</name>
    <dbReference type="NCBI Taxonomy" id="144512"/>
    <lineage>
        <taxon>Eukaryota</taxon>
        <taxon>Metazoa</taxon>
        <taxon>Ecdysozoa</taxon>
        <taxon>Nematoda</taxon>
        <taxon>Enoplea</taxon>
        <taxon>Dorylaimia</taxon>
        <taxon>Trichinellida</taxon>
        <taxon>Trichinellidae</taxon>
        <taxon>Trichinella</taxon>
    </lineage>
</organism>
<evidence type="ECO:0000256" key="1">
    <source>
        <dbReference type="SAM" id="Phobius"/>
    </source>
</evidence>
<proteinExistence type="predicted"/>
<feature type="transmembrane region" description="Helical" evidence="1">
    <location>
        <begin position="34"/>
        <end position="58"/>
    </location>
</feature>
<gene>
    <name evidence="2" type="ORF">T05_7377</name>
</gene>
<sequence>MSYLISSSIAQQTAEQMNKHTDRERFICITNKHYYGNFALIFVISAVSSVQIFLTLCVDKQTLAQNSFETEIHKASFVDYAFILELRKIEQMMD</sequence>
<dbReference type="EMBL" id="JYDJ01000006">
    <property type="protein sequence ID" value="KRX50473.1"/>
    <property type="molecule type" value="Genomic_DNA"/>
</dbReference>
<protein>
    <submittedName>
        <fullName evidence="2">Uncharacterized protein</fullName>
    </submittedName>
</protein>
<comment type="caution">
    <text evidence="2">The sequence shown here is derived from an EMBL/GenBank/DDBJ whole genome shotgun (WGS) entry which is preliminary data.</text>
</comment>
<dbReference type="AlphaFoldDB" id="A0A0V0UGS8"/>
<dbReference type="Proteomes" id="UP000055048">
    <property type="component" value="Unassembled WGS sequence"/>
</dbReference>
<keyword evidence="3" id="KW-1185">Reference proteome</keyword>
<reference evidence="2 3" key="1">
    <citation type="submission" date="2015-01" db="EMBL/GenBank/DDBJ databases">
        <title>Evolution of Trichinella species and genotypes.</title>
        <authorList>
            <person name="Korhonen P.K."/>
            <person name="Edoardo P."/>
            <person name="Giuseppe L.R."/>
            <person name="Gasser R.B."/>
        </authorList>
    </citation>
    <scope>NUCLEOTIDE SEQUENCE [LARGE SCALE GENOMIC DNA]</scope>
    <source>
        <strain evidence="2">ISS417</strain>
    </source>
</reference>
<evidence type="ECO:0000313" key="2">
    <source>
        <dbReference type="EMBL" id="KRX50473.1"/>
    </source>
</evidence>
<keyword evidence="1" id="KW-0812">Transmembrane</keyword>
<evidence type="ECO:0000313" key="3">
    <source>
        <dbReference type="Proteomes" id="UP000055048"/>
    </source>
</evidence>
<keyword evidence="1" id="KW-0472">Membrane</keyword>
<name>A0A0V0UGS8_9BILA</name>
<accession>A0A0V0UGS8</accession>